<reference evidence="3" key="1">
    <citation type="submission" date="2022-03" db="EMBL/GenBank/DDBJ databases">
        <authorList>
            <person name="Martin C."/>
        </authorList>
    </citation>
    <scope>NUCLEOTIDE SEQUENCE</scope>
</reference>
<evidence type="ECO:0000256" key="1">
    <source>
        <dbReference type="SAM" id="MobiDB-lite"/>
    </source>
</evidence>
<sequence length="190" mass="21928">MVSINKMSQSNEQGSSNHNKCEEGEYVESKTEEKEKMDDKESEEDTNSQQCLTHVKAMSLFKDGLADLITSDPLTFDLPTEVTLEEINSLIALEHGQSMMVNVRRGDNSVLPVVVVQAATVLDLKNAMKRHLTLKQKREGGTSHISWRYIWKTYWLIYQGEKLQDDTKELRAYGIRNRDEVTFMKRLKER</sequence>
<evidence type="ECO:0000313" key="4">
    <source>
        <dbReference type="Proteomes" id="UP000749559"/>
    </source>
</evidence>
<dbReference type="InterPro" id="IPR040610">
    <property type="entry name" value="SNRNP25_ubiquitin"/>
</dbReference>
<dbReference type="Proteomes" id="UP000749559">
    <property type="component" value="Unassembled WGS sequence"/>
</dbReference>
<dbReference type="SUPFAM" id="SSF54236">
    <property type="entry name" value="Ubiquitin-like"/>
    <property type="match status" value="1"/>
</dbReference>
<comment type="caution">
    <text evidence="3">The sequence shown here is derived from an EMBL/GenBank/DDBJ whole genome shotgun (WGS) entry which is preliminary data.</text>
</comment>
<dbReference type="GO" id="GO:0000398">
    <property type="term" value="P:mRNA splicing, via spliceosome"/>
    <property type="evidence" value="ECO:0007669"/>
    <property type="project" value="InterPro"/>
</dbReference>
<dbReference type="GO" id="GO:0005689">
    <property type="term" value="C:U12-type spliceosomal complex"/>
    <property type="evidence" value="ECO:0007669"/>
    <property type="project" value="TreeGrafter"/>
</dbReference>
<dbReference type="PANTHER" id="PTHR14942">
    <property type="entry name" value="U11/U12 SMALL NUCLEAR RIBONUCLEOPROTEIN 25 KDA PROTEIN"/>
    <property type="match status" value="1"/>
</dbReference>
<name>A0A8S4N2U7_OWEFU</name>
<evidence type="ECO:0000313" key="3">
    <source>
        <dbReference type="EMBL" id="CAH1774809.1"/>
    </source>
</evidence>
<dbReference type="InterPro" id="IPR039690">
    <property type="entry name" value="SNRNP25"/>
</dbReference>
<feature type="compositionally biased region" description="Basic and acidic residues" evidence="1">
    <location>
        <begin position="19"/>
        <end position="39"/>
    </location>
</feature>
<dbReference type="PROSITE" id="PS50053">
    <property type="entry name" value="UBIQUITIN_2"/>
    <property type="match status" value="1"/>
</dbReference>
<protein>
    <recommendedName>
        <fullName evidence="2">Ubiquitin-like domain-containing protein</fullName>
    </recommendedName>
</protein>
<feature type="domain" description="Ubiquitin-like" evidence="2">
    <location>
        <begin position="99"/>
        <end position="190"/>
    </location>
</feature>
<keyword evidence="4" id="KW-1185">Reference proteome</keyword>
<organism evidence="3 4">
    <name type="scientific">Owenia fusiformis</name>
    <name type="common">Polychaete worm</name>
    <dbReference type="NCBI Taxonomy" id="6347"/>
    <lineage>
        <taxon>Eukaryota</taxon>
        <taxon>Metazoa</taxon>
        <taxon>Spiralia</taxon>
        <taxon>Lophotrochozoa</taxon>
        <taxon>Annelida</taxon>
        <taxon>Polychaeta</taxon>
        <taxon>Sedentaria</taxon>
        <taxon>Canalipalpata</taxon>
        <taxon>Sabellida</taxon>
        <taxon>Oweniida</taxon>
        <taxon>Oweniidae</taxon>
        <taxon>Owenia</taxon>
    </lineage>
</organism>
<accession>A0A8S4N2U7</accession>
<dbReference type="InterPro" id="IPR029071">
    <property type="entry name" value="Ubiquitin-like_domsf"/>
</dbReference>
<feature type="compositionally biased region" description="Polar residues" evidence="1">
    <location>
        <begin position="1"/>
        <end position="18"/>
    </location>
</feature>
<gene>
    <name evidence="3" type="ORF">OFUS_LOCUS2190</name>
</gene>
<dbReference type="InterPro" id="IPR000626">
    <property type="entry name" value="Ubiquitin-like_dom"/>
</dbReference>
<evidence type="ECO:0000259" key="2">
    <source>
        <dbReference type="PROSITE" id="PS50053"/>
    </source>
</evidence>
<dbReference type="CDD" id="cd17058">
    <property type="entry name" value="Ubl_SNRNP25"/>
    <property type="match status" value="1"/>
</dbReference>
<dbReference type="PANTHER" id="PTHR14942:SF0">
    <property type="entry name" value="U11_U12 SMALL NUCLEAR RIBONUCLEOPROTEIN 25 KDA PROTEIN"/>
    <property type="match status" value="1"/>
</dbReference>
<proteinExistence type="predicted"/>
<dbReference type="OrthoDB" id="72819at2759"/>
<feature type="region of interest" description="Disordered" evidence="1">
    <location>
        <begin position="1"/>
        <end position="49"/>
    </location>
</feature>
<dbReference type="EMBL" id="CAIIXF020000001">
    <property type="protein sequence ID" value="CAH1774809.1"/>
    <property type="molecule type" value="Genomic_DNA"/>
</dbReference>
<dbReference type="AlphaFoldDB" id="A0A8S4N2U7"/>
<dbReference type="Pfam" id="PF18036">
    <property type="entry name" value="Ubiquitin_4"/>
    <property type="match status" value="1"/>
</dbReference>
<dbReference type="Gene3D" id="3.10.20.90">
    <property type="entry name" value="Phosphatidylinositol 3-kinase Catalytic Subunit, Chain A, domain 1"/>
    <property type="match status" value="1"/>
</dbReference>